<gene>
    <name evidence="2" type="ORF">TPSB3V08_LOCUS9684</name>
</gene>
<keyword evidence="1" id="KW-0472">Membrane</keyword>
<evidence type="ECO:0000313" key="2">
    <source>
        <dbReference type="EMBL" id="CAD7414456.1"/>
    </source>
</evidence>
<dbReference type="AlphaFoldDB" id="A0A7R9HB38"/>
<sequence>MGLPKTVANYIGLKQKLEFVEDTVIHWAGGRLGPPPDTPKCGFDNSLCPEEGFHGYAILSFVLSSVVVILVGASVFMYR</sequence>
<feature type="transmembrane region" description="Helical" evidence="1">
    <location>
        <begin position="53"/>
        <end position="78"/>
    </location>
</feature>
<dbReference type="EMBL" id="OD007933">
    <property type="protein sequence ID" value="CAD7414456.1"/>
    <property type="molecule type" value="Genomic_DNA"/>
</dbReference>
<dbReference type="Gene3D" id="3.40.50.2300">
    <property type="match status" value="1"/>
</dbReference>
<evidence type="ECO:0000256" key="1">
    <source>
        <dbReference type="SAM" id="Phobius"/>
    </source>
</evidence>
<organism evidence="2">
    <name type="scientific">Timema poppense</name>
    <name type="common">Walking stick</name>
    <dbReference type="NCBI Taxonomy" id="170557"/>
    <lineage>
        <taxon>Eukaryota</taxon>
        <taxon>Metazoa</taxon>
        <taxon>Ecdysozoa</taxon>
        <taxon>Arthropoda</taxon>
        <taxon>Hexapoda</taxon>
        <taxon>Insecta</taxon>
        <taxon>Pterygota</taxon>
        <taxon>Neoptera</taxon>
        <taxon>Polyneoptera</taxon>
        <taxon>Phasmatodea</taxon>
        <taxon>Timematodea</taxon>
        <taxon>Timematoidea</taxon>
        <taxon>Timematidae</taxon>
        <taxon>Timema</taxon>
    </lineage>
</organism>
<keyword evidence="1" id="KW-1133">Transmembrane helix</keyword>
<accession>A0A7R9HB38</accession>
<proteinExistence type="predicted"/>
<name>A0A7R9HB38_TIMPO</name>
<reference evidence="2" key="1">
    <citation type="submission" date="2020-11" db="EMBL/GenBank/DDBJ databases">
        <authorList>
            <person name="Tran Van P."/>
        </authorList>
    </citation>
    <scope>NUCLEOTIDE SEQUENCE</scope>
</reference>
<protein>
    <submittedName>
        <fullName evidence="2">Uncharacterized protein</fullName>
    </submittedName>
</protein>
<keyword evidence="1" id="KW-0812">Transmembrane</keyword>